<reference evidence="2" key="1">
    <citation type="submission" date="2021-01" db="EMBL/GenBank/DDBJ databases">
        <title>Whole genome shotgun sequence of Rugosimonospora africana NBRC 104875.</title>
        <authorList>
            <person name="Komaki H."/>
            <person name="Tamura T."/>
        </authorList>
    </citation>
    <scope>NUCLEOTIDE SEQUENCE</scope>
    <source>
        <strain evidence="2">NBRC 104875</strain>
    </source>
</reference>
<dbReference type="Pfam" id="PF08241">
    <property type="entry name" value="Methyltransf_11"/>
    <property type="match status" value="1"/>
</dbReference>
<protein>
    <recommendedName>
        <fullName evidence="1">Methyltransferase type 11 domain-containing protein</fullName>
    </recommendedName>
</protein>
<dbReference type="PANTHER" id="PTHR43591:SF24">
    <property type="entry name" value="2-METHOXY-6-POLYPRENYL-1,4-BENZOQUINOL METHYLASE, MITOCHONDRIAL"/>
    <property type="match status" value="1"/>
</dbReference>
<dbReference type="EMBL" id="BONZ01000050">
    <property type="protein sequence ID" value="GIH17176.1"/>
    <property type="molecule type" value="Genomic_DNA"/>
</dbReference>
<dbReference type="AlphaFoldDB" id="A0A8J3QVD3"/>
<evidence type="ECO:0000313" key="2">
    <source>
        <dbReference type="EMBL" id="GIH17176.1"/>
    </source>
</evidence>
<dbReference type="Proteomes" id="UP000642748">
    <property type="component" value="Unassembled WGS sequence"/>
</dbReference>
<proteinExistence type="predicted"/>
<dbReference type="InterPro" id="IPR029063">
    <property type="entry name" value="SAM-dependent_MTases_sf"/>
</dbReference>
<dbReference type="Gene3D" id="3.40.50.150">
    <property type="entry name" value="Vaccinia Virus protein VP39"/>
    <property type="match status" value="1"/>
</dbReference>
<dbReference type="SUPFAM" id="SSF53335">
    <property type="entry name" value="S-adenosyl-L-methionine-dependent methyltransferases"/>
    <property type="match status" value="1"/>
</dbReference>
<dbReference type="PANTHER" id="PTHR43591">
    <property type="entry name" value="METHYLTRANSFERASE"/>
    <property type="match status" value="1"/>
</dbReference>
<sequence length="269" mass="28718">MATSFDEHERSMWAGKATAFERSVGDLCAYPTDQLLDAADVGNGCRVLDVGTGTGTVAARAVGRGAAVVAVDAEPSMLDVVRRRVPEAEVRQAVLPDLPFSDGCFDAAVSNFVINHVGDPAATIAALRRVVRRGGRIAVTIWPYPQPPAQSLWRQVFDAAGAQRPTEMLALPEDKDFARTEDGLSGLLREAGLDDVRCAVVSWVHRVDPEDWWSGPANGIGMAGFMMRSQSPSVIARIRREYDRAIAVHLDGDGLLALPAAALLASGTV</sequence>
<dbReference type="GO" id="GO:0008757">
    <property type="term" value="F:S-adenosylmethionine-dependent methyltransferase activity"/>
    <property type="evidence" value="ECO:0007669"/>
    <property type="project" value="InterPro"/>
</dbReference>
<dbReference type="InterPro" id="IPR013216">
    <property type="entry name" value="Methyltransf_11"/>
</dbReference>
<name>A0A8J3QVD3_9ACTN</name>
<keyword evidence="3" id="KW-1185">Reference proteome</keyword>
<evidence type="ECO:0000313" key="3">
    <source>
        <dbReference type="Proteomes" id="UP000642748"/>
    </source>
</evidence>
<gene>
    <name evidence="2" type="ORF">Raf01_53480</name>
</gene>
<evidence type="ECO:0000259" key="1">
    <source>
        <dbReference type="Pfam" id="PF08241"/>
    </source>
</evidence>
<accession>A0A8J3QVD3</accession>
<organism evidence="2 3">
    <name type="scientific">Rugosimonospora africana</name>
    <dbReference type="NCBI Taxonomy" id="556532"/>
    <lineage>
        <taxon>Bacteria</taxon>
        <taxon>Bacillati</taxon>
        <taxon>Actinomycetota</taxon>
        <taxon>Actinomycetes</taxon>
        <taxon>Micromonosporales</taxon>
        <taxon>Micromonosporaceae</taxon>
        <taxon>Rugosimonospora</taxon>
    </lineage>
</organism>
<feature type="domain" description="Methyltransferase type 11" evidence="1">
    <location>
        <begin position="48"/>
        <end position="138"/>
    </location>
</feature>
<comment type="caution">
    <text evidence="2">The sequence shown here is derived from an EMBL/GenBank/DDBJ whole genome shotgun (WGS) entry which is preliminary data.</text>
</comment>